<dbReference type="Proteomes" id="UP000179807">
    <property type="component" value="Unassembled WGS sequence"/>
</dbReference>
<protein>
    <submittedName>
        <fullName evidence="2">Uncharacterized protein</fullName>
    </submittedName>
</protein>
<reference evidence="2" key="1">
    <citation type="submission" date="2016-10" db="EMBL/GenBank/DDBJ databases">
        <authorList>
            <person name="Benchimol M."/>
            <person name="Almeida L.G."/>
            <person name="Vasconcelos A.T."/>
            <person name="Perreira-Neves A."/>
            <person name="Rosa I.A."/>
            <person name="Tasca T."/>
            <person name="Bogo M.R."/>
            <person name="de Souza W."/>
        </authorList>
    </citation>
    <scope>NUCLEOTIDE SEQUENCE [LARGE SCALE GENOMIC DNA]</scope>
    <source>
        <strain evidence="2">K</strain>
    </source>
</reference>
<gene>
    <name evidence="2" type="ORF">TRFO_04125</name>
</gene>
<organism evidence="2 3">
    <name type="scientific">Tritrichomonas foetus</name>
    <dbReference type="NCBI Taxonomy" id="1144522"/>
    <lineage>
        <taxon>Eukaryota</taxon>
        <taxon>Metamonada</taxon>
        <taxon>Parabasalia</taxon>
        <taxon>Tritrichomonadida</taxon>
        <taxon>Tritrichomonadidae</taxon>
        <taxon>Tritrichomonas</taxon>
    </lineage>
</organism>
<dbReference type="VEuPathDB" id="TrichDB:TRFO_04125"/>
<comment type="caution">
    <text evidence="2">The sequence shown here is derived from an EMBL/GenBank/DDBJ whole genome shotgun (WGS) entry which is preliminary data.</text>
</comment>
<proteinExistence type="predicted"/>
<feature type="compositionally biased region" description="Pro residues" evidence="1">
    <location>
        <begin position="44"/>
        <end position="53"/>
    </location>
</feature>
<feature type="compositionally biased region" description="Polar residues" evidence="1">
    <location>
        <begin position="61"/>
        <end position="73"/>
    </location>
</feature>
<evidence type="ECO:0000313" key="3">
    <source>
        <dbReference type="Proteomes" id="UP000179807"/>
    </source>
</evidence>
<sequence>MMNRSIPIPQITIPSESDKRHVKIIPLIKVFNLNSTMSSNQPPIFAPTPPMTPRSPRSSKFTRSMRSPFSPTPQSTMFSQYDYLFDMIKSESYDDAELNMLIHRLEQRLQILRPISPKGRSSVKSMPKEKEQPILKIENSLFFEFFDSKLDAEEGQDPRDDQIKILEDKMKEIVKMILARSPNQ</sequence>
<keyword evidence="3" id="KW-1185">Reference proteome</keyword>
<evidence type="ECO:0000313" key="2">
    <source>
        <dbReference type="EMBL" id="OHT10633.1"/>
    </source>
</evidence>
<evidence type="ECO:0000256" key="1">
    <source>
        <dbReference type="SAM" id="MobiDB-lite"/>
    </source>
</evidence>
<dbReference type="AlphaFoldDB" id="A0A1J4KH14"/>
<accession>A0A1J4KH14</accession>
<feature type="region of interest" description="Disordered" evidence="1">
    <location>
        <begin position="43"/>
        <end position="73"/>
    </location>
</feature>
<dbReference type="RefSeq" id="XP_068363769.1">
    <property type="nucleotide sequence ID" value="XM_068491704.1"/>
</dbReference>
<dbReference type="EMBL" id="MLAK01000605">
    <property type="protein sequence ID" value="OHT10633.1"/>
    <property type="molecule type" value="Genomic_DNA"/>
</dbReference>
<name>A0A1J4KH14_9EUKA</name>
<dbReference type="GeneID" id="94826408"/>